<feature type="compositionally biased region" description="Polar residues" evidence="1">
    <location>
        <begin position="18"/>
        <end position="32"/>
    </location>
</feature>
<evidence type="ECO:0000313" key="3">
    <source>
        <dbReference type="Proteomes" id="UP000717515"/>
    </source>
</evidence>
<dbReference type="AlphaFoldDB" id="A0A9P8ACD9"/>
<dbReference type="Proteomes" id="UP000717515">
    <property type="component" value="Unassembled WGS sequence"/>
</dbReference>
<feature type="compositionally biased region" description="Low complexity" evidence="1">
    <location>
        <begin position="112"/>
        <end position="133"/>
    </location>
</feature>
<sequence length="474" mass="50352">MLSLIRPSVSPCLHHQPDSFSNQALTSSTDNRTPAPVAMTSTPESLGVNKPNFNSTATAPAIGAKQRPQLKSCSSAPLNNAASYKELVAQFTAKAPQPYGIIPPRRKKPLGRTRASSTSSLSLSPSASRKPTTSSPPSPTDLPGNAVELLPTIHSASKSTERSECFNTNSSIIQPLFHSLQSLLPESTSSSTRLGFWANLKAHYLAATGASNGRGYANGSAAGVDGFLPPVALRVSNCTPVAAVDATAPLSASLSFTDALLSLPNLAAPSAHAYHGSVNYPVSVAAMDKFKAIRSDTIPLKTFTYHETPVVERPRPAPLPLSLRSSSSLSATKDDASSATQFATGTLTPPVNTKNNKSASDGPHDASLLCPLPRHLAARETRSNADYLRMMAAELRMIRSRKLISPLKPRGYLPRRKDPFRKVKSSLCITLEMPKEEDDHPLNDIMGSSWSSVSSADSFLSTTSSGYQTANEGF</sequence>
<proteinExistence type="predicted"/>
<evidence type="ECO:0000256" key="1">
    <source>
        <dbReference type="SAM" id="MobiDB-lite"/>
    </source>
</evidence>
<feature type="region of interest" description="Disordered" evidence="1">
    <location>
        <begin position="309"/>
        <end position="366"/>
    </location>
</feature>
<organism evidence="2 3">
    <name type="scientific">Mortierella alpina</name>
    <name type="common">Oleaginous fungus</name>
    <name type="synonym">Mortierella renispora</name>
    <dbReference type="NCBI Taxonomy" id="64518"/>
    <lineage>
        <taxon>Eukaryota</taxon>
        <taxon>Fungi</taxon>
        <taxon>Fungi incertae sedis</taxon>
        <taxon>Mucoromycota</taxon>
        <taxon>Mortierellomycotina</taxon>
        <taxon>Mortierellomycetes</taxon>
        <taxon>Mortierellales</taxon>
        <taxon>Mortierellaceae</taxon>
        <taxon>Mortierella</taxon>
    </lineage>
</organism>
<name>A0A9P8ACD9_MORAP</name>
<gene>
    <name evidence="2" type="ORF">KVV02_008649</name>
</gene>
<feature type="compositionally biased region" description="Polar residues" evidence="1">
    <location>
        <begin position="341"/>
        <end position="359"/>
    </location>
</feature>
<evidence type="ECO:0000313" key="2">
    <source>
        <dbReference type="EMBL" id="KAG9326759.1"/>
    </source>
</evidence>
<feature type="region of interest" description="Disordered" evidence="1">
    <location>
        <begin position="97"/>
        <end position="146"/>
    </location>
</feature>
<reference evidence="2" key="1">
    <citation type="submission" date="2021-07" db="EMBL/GenBank/DDBJ databases">
        <title>Draft genome of Mortierella alpina, strain LL118, isolated from an aspen leaf litter sample.</title>
        <authorList>
            <person name="Yang S."/>
            <person name="Vinatzer B.A."/>
        </authorList>
    </citation>
    <scope>NUCLEOTIDE SEQUENCE</scope>
    <source>
        <strain evidence="2">LL118</strain>
    </source>
</reference>
<accession>A0A9P8ACD9</accession>
<comment type="caution">
    <text evidence="2">The sequence shown here is derived from an EMBL/GenBank/DDBJ whole genome shotgun (WGS) entry which is preliminary data.</text>
</comment>
<protein>
    <submittedName>
        <fullName evidence="2">Uncharacterized protein</fullName>
    </submittedName>
</protein>
<feature type="region of interest" description="Disordered" evidence="1">
    <location>
        <begin position="15"/>
        <end position="75"/>
    </location>
</feature>
<dbReference type="EMBL" id="JAIFTL010000014">
    <property type="protein sequence ID" value="KAG9326759.1"/>
    <property type="molecule type" value="Genomic_DNA"/>
</dbReference>
<feature type="compositionally biased region" description="Low complexity" evidence="1">
    <location>
        <begin position="320"/>
        <end position="331"/>
    </location>
</feature>